<dbReference type="Gene3D" id="3.40.50.300">
    <property type="entry name" value="P-loop containing nucleotide triphosphate hydrolases"/>
    <property type="match status" value="2"/>
</dbReference>
<feature type="domain" description="Helicase C-terminal" evidence="9">
    <location>
        <begin position="700"/>
        <end position="781"/>
    </location>
</feature>
<dbReference type="SUPFAM" id="SSF52540">
    <property type="entry name" value="P-loop containing nucleoside triphosphate hydrolases"/>
    <property type="match status" value="1"/>
</dbReference>
<dbReference type="InterPro" id="IPR001650">
    <property type="entry name" value="Helicase_C-like"/>
</dbReference>
<dbReference type="SMART" id="SM00490">
    <property type="entry name" value="HELICc"/>
    <property type="match status" value="1"/>
</dbReference>
<evidence type="ECO:0000256" key="4">
    <source>
        <dbReference type="ARBA" id="ARBA00022806"/>
    </source>
</evidence>
<feature type="compositionally biased region" description="Polar residues" evidence="7">
    <location>
        <begin position="289"/>
        <end position="316"/>
    </location>
</feature>
<dbReference type="AlphaFoldDB" id="A0AAD4R9C2"/>
<protein>
    <recommendedName>
        <fullName evidence="1">RNA helicase</fullName>
        <ecNumber evidence="1">3.6.4.13</ecNumber>
    </recommendedName>
</protein>
<dbReference type="EMBL" id="JAKKPZ010000007">
    <property type="protein sequence ID" value="KAI1719008.1"/>
    <property type="molecule type" value="Genomic_DNA"/>
</dbReference>
<dbReference type="InterPro" id="IPR011545">
    <property type="entry name" value="DEAD/DEAH_box_helicase_dom"/>
</dbReference>
<feature type="compositionally biased region" description="Basic and acidic residues" evidence="7">
    <location>
        <begin position="40"/>
        <end position="55"/>
    </location>
</feature>
<feature type="coiled-coil region" evidence="6">
    <location>
        <begin position="654"/>
        <end position="681"/>
    </location>
</feature>
<name>A0AAD4R9C2_9BILA</name>
<feature type="compositionally biased region" description="Gly residues" evidence="7">
    <location>
        <begin position="265"/>
        <end position="275"/>
    </location>
</feature>
<keyword evidence="2" id="KW-0547">Nucleotide-binding</keyword>
<sequence>MNRNFGARGPSVLEENDDWDDTPNGDESRQTRFGGAGSQREQRNDFGDTNRKEFGGRNNTGVFSGGNQFGSNRPRPNAEPSADPGNNRFANGNQLSGSGNRFGNRDNNDQAAGRTGFGNRDNNDQAGVRTGFGNRDNNAQAGGRNGFGNRENNDQAGGRNGFGNRDNNDQAAGARTGFGNRENNDQAAARTGFGNRDNNDQAGARTGFGNRENNDQVGGRNGFGNRDNNDQAGARTGFGNRDNNAQAGARTGFGNRDNNDQAGGNPFGGRSGSGFGNSNSRFAPKNDNTDNAGSNSRFGGNRFGSNQDANNDSTAAGRSRFGQRNEDDGGNQRSGFGGERPNFRSNDAGRDFGDGERKQREPETYHDSGPSHVMKPRPIEEVFEEDVKVSENYMAIREEDEDVTLSPSPETVVIVEKWEEANLDPKIMANIERAKYCLPRKIQSYAIPLILDGYDVKGHAETGSGKTAAFLLPIIQNIIKKKEADEWKSARSKPFALIIEPTRELAIQLHDQARKLANGTGVSVSVAYGKFKKHDNLKYISTEGCDILVGTPGRLKDFIGGRYILMENLKYLVLDEADQLLEDEFMRDLRDISEADKFPKKEDRQTLLFSATFPPEVQRWADEWLREQNIMISNKKPTSANTKVAQSFVLVTESQKKEKLLELLKAELEKAKAEKGEDVAEDDVKLRRTLVFVKYKRACDVISSFLSLQKIKATTINGDRPQNLREEALKQFRDYEMQVVVATDVCARGIDIKDLDHVINMDLPDNYVTYVHRIGRTGRLKEGASTSFLDPLEGNDRALAKELVKGMQDANQEVPEFLQQAADGTLQFEKPPEDDQTWSASAFGSGTGGAFGRSTATAEVAAPGAAGASEGITPAKIAAAVVEDNDDW</sequence>
<keyword evidence="11" id="KW-1185">Reference proteome</keyword>
<gene>
    <name evidence="10" type="ORF">DdX_06125</name>
</gene>
<dbReference type="EC" id="3.6.4.13" evidence="1"/>
<dbReference type="SMART" id="SM00487">
    <property type="entry name" value="DEXDc"/>
    <property type="match status" value="1"/>
</dbReference>
<reference evidence="10" key="1">
    <citation type="submission" date="2022-01" db="EMBL/GenBank/DDBJ databases">
        <title>Genome Sequence Resource for Two Populations of Ditylenchus destructor, the Migratory Endoparasitic Phytonematode.</title>
        <authorList>
            <person name="Zhang H."/>
            <person name="Lin R."/>
            <person name="Xie B."/>
        </authorList>
    </citation>
    <scope>NUCLEOTIDE SEQUENCE</scope>
    <source>
        <strain evidence="10">BazhouSP</strain>
    </source>
</reference>
<feature type="compositionally biased region" description="Polar residues" evidence="7">
    <location>
        <begin position="88"/>
        <end position="101"/>
    </location>
</feature>
<dbReference type="CDD" id="cd18787">
    <property type="entry name" value="SF2_C_DEAD"/>
    <property type="match status" value="1"/>
</dbReference>
<dbReference type="Pfam" id="PF00270">
    <property type="entry name" value="DEAD"/>
    <property type="match status" value="1"/>
</dbReference>
<feature type="region of interest" description="Disordered" evidence="7">
    <location>
        <begin position="1"/>
        <end position="375"/>
    </location>
</feature>
<dbReference type="Pfam" id="PF00271">
    <property type="entry name" value="Helicase_C"/>
    <property type="match status" value="1"/>
</dbReference>
<dbReference type="GO" id="GO:0016787">
    <property type="term" value="F:hydrolase activity"/>
    <property type="evidence" value="ECO:0007669"/>
    <property type="project" value="UniProtKB-KW"/>
</dbReference>
<evidence type="ECO:0000256" key="6">
    <source>
        <dbReference type="SAM" id="Coils"/>
    </source>
</evidence>
<keyword evidence="5" id="KW-0067">ATP-binding</keyword>
<feature type="compositionally biased region" description="Basic and acidic residues" evidence="7">
    <location>
        <begin position="347"/>
        <end position="366"/>
    </location>
</feature>
<keyword evidence="3" id="KW-0378">Hydrolase</keyword>
<dbReference type="GO" id="GO:0003676">
    <property type="term" value="F:nucleic acid binding"/>
    <property type="evidence" value="ECO:0007669"/>
    <property type="project" value="InterPro"/>
</dbReference>
<dbReference type="InterPro" id="IPR027417">
    <property type="entry name" value="P-loop_NTPase"/>
</dbReference>
<evidence type="ECO:0000256" key="7">
    <source>
        <dbReference type="SAM" id="MobiDB-lite"/>
    </source>
</evidence>
<dbReference type="GO" id="GO:0005524">
    <property type="term" value="F:ATP binding"/>
    <property type="evidence" value="ECO:0007669"/>
    <property type="project" value="UniProtKB-KW"/>
</dbReference>
<evidence type="ECO:0000259" key="9">
    <source>
        <dbReference type="SMART" id="SM00490"/>
    </source>
</evidence>
<comment type="caution">
    <text evidence="10">The sequence shown here is derived from an EMBL/GenBank/DDBJ whole genome shotgun (WGS) entry which is preliminary data.</text>
</comment>
<evidence type="ECO:0000256" key="2">
    <source>
        <dbReference type="ARBA" id="ARBA00022741"/>
    </source>
</evidence>
<feature type="compositionally biased region" description="Acidic residues" evidence="7">
    <location>
        <begin position="14"/>
        <end position="24"/>
    </location>
</feature>
<accession>A0AAD4R9C2</accession>
<keyword evidence="4 10" id="KW-0347">Helicase</keyword>
<evidence type="ECO:0000313" key="11">
    <source>
        <dbReference type="Proteomes" id="UP001201812"/>
    </source>
</evidence>
<dbReference type="InterPro" id="IPR014001">
    <property type="entry name" value="Helicase_ATP-bd"/>
</dbReference>
<evidence type="ECO:0000256" key="1">
    <source>
        <dbReference type="ARBA" id="ARBA00012552"/>
    </source>
</evidence>
<dbReference type="GO" id="GO:0003724">
    <property type="term" value="F:RNA helicase activity"/>
    <property type="evidence" value="ECO:0007669"/>
    <property type="project" value="UniProtKB-EC"/>
</dbReference>
<evidence type="ECO:0000256" key="3">
    <source>
        <dbReference type="ARBA" id="ARBA00022801"/>
    </source>
</evidence>
<feature type="domain" description="Helicase ATP-binding" evidence="8">
    <location>
        <begin position="435"/>
        <end position="647"/>
    </location>
</feature>
<proteinExistence type="predicted"/>
<evidence type="ECO:0000259" key="8">
    <source>
        <dbReference type="SMART" id="SM00487"/>
    </source>
</evidence>
<keyword evidence="6" id="KW-0175">Coiled coil</keyword>
<evidence type="ECO:0000256" key="5">
    <source>
        <dbReference type="ARBA" id="ARBA00022840"/>
    </source>
</evidence>
<organism evidence="10 11">
    <name type="scientific">Ditylenchus destructor</name>
    <dbReference type="NCBI Taxonomy" id="166010"/>
    <lineage>
        <taxon>Eukaryota</taxon>
        <taxon>Metazoa</taxon>
        <taxon>Ecdysozoa</taxon>
        <taxon>Nematoda</taxon>
        <taxon>Chromadorea</taxon>
        <taxon>Rhabditida</taxon>
        <taxon>Tylenchina</taxon>
        <taxon>Tylenchomorpha</taxon>
        <taxon>Sphaerularioidea</taxon>
        <taxon>Anguinidae</taxon>
        <taxon>Anguininae</taxon>
        <taxon>Ditylenchus</taxon>
    </lineage>
</organism>
<dbReference type="PANTHER" id="PTHR47958">
    <property type="entry name" value="ATP-DEPENDENT RNA HELICASE DBP3"/>
    <property type="match status" value="1"/>
</dbReference>
<evidence type="ECO:0000313" key="10">
    <source>
        <dbReference type="EMBL" id="KAI1719008.1"/>
    </source>
</evidence>
<dbReference type="Proteomes" id="UP001201812">
    <property type="component" value="Unassembled WGS sequence"/>
</dbReference>